<evidence type="ECO:0000256" key="1">
    <source>
        <dbReference type="SAM" id="Phobius"/>
    </source>
</evidence>
<organism evidence="2 3">
    <name type="scientific">Sporosarcina ureilytica</name>
    <dbReference type="NCBI Taxonomy" id="298596"/>
    <lineage>
        <taxon>Bacteria</taxon>
        <taxon>Bacillati</taxon>
        <taxon>Bacillota</taxon>
        <taxon>Bacilli</taxon>
        <taxon>Bacillales</taxon>
        <taxon>Caryophanaceae</taxon>
        <taxon>Sporosarcina</taxon>
    </lineage>
</organism>
<evidence type="ECO:0008006" key="4">
    <source>
        <dbReference type="Google" id="ProtNLM"/>
    </source>
</evidence>
<dbReference type="EMBL" id="CP017560">
    <property type="protein sequence ID" value="AOV07112.1"/>
    <property type="molecule type" value="Genomic_DNA"/>
</dbReference>
<keyword evidence="1" id="KW-0472">Membrane</keyword>
<keyword evidence="3" id="KW-1185">Reference proteome</keyword>
<dbReference type="AlphaFoldDB" id="A0A1D8JEG6"/>
<evidence type="ECO:0000313" key="3">
    <source>
        <dbReference type="Proteomes" id="UP000185746"/>
    </source>
</evidence>
<accession>A0A1D8JEG6</accession>
<gene>
    <name evidence="2" type="ORF">BI350_05855</name>
</gene>
<name>A0A1D8JEG6_9BACL</name>
<keyword evidence="1" id="KW-1133">Transmembrane helix</keyword>
<dbReference type="KEGG" id="surl:BI350_05855"/>
<feature type="transmembrane region" description="Helical" evidence="1">
    <location>
        <begin position="28"/>
        <end position="46"/>
    </location>
</feature>
<protein>
    <recommendedName>
        <fullName evidence="4">DUF4305 domain-containing protein</fullName>
    </recommendedName>
</protein>
<evidence type="ECO:0000313" key="2">
    <source>
        <dbReference type="EMBL" id="AOV07112.1"/>
    </source>
</evidence>
<dbReference type="RefSeq" id="WP_075527238.1">
    <property type="nucleotide sequence ID" value="NZ_CP017560.1"/>
</dbReference>
<keyword evidence="1" id="KW-0812">Transmembrane</keyword>
<reference evidence="2 3" key="1">
    <citation type="submission" date="2016-09" db="EMBL/GenBank/DDBJ databases">
        <title>Complete genome sequence of the Lysinibacillus sphaericus LMG 22257, a specie of Bacillus with ureolytic activity that can effectively biodeposit calcium carbonate.</title>
        <authorList>
            <person name="Yan W."/>
        </authorList>
    </citation>
    <scope>NUCLEOTIDE SEQUENCE [LARGE SCALE GENOMIC DNA]</scope>
    <source>
        <strain evidence="2 3">LMG 22257</strain>
    </source>
</reference>
<sequence>MGSKYIDLGFAIFLGYFAYTRIVNGQYGFATLFAVLSILNFSTAFMKHKRVLGQKKDEE</sequence>
<proteinExistence type="predicted"/>
<dbReference type="Proteomes" id="UP000185746">
    <property type="component" value="Chromosome"/>
</dbReference>